<dbReference type="AlphaFoldDB" id="A0A4Q2S3U3"/>
<dbReference type="SUPFAM" id="SSF53474">
    <property type="entry name" value="alpha/beta-Hydrolases"/>
    <property type="match status" value="1"/>
</dbReference>
<dbReference type="OrthoDB" id="4320047at2"/>
<comment type="caution">
    <text evidence="2">The sequence shown here is derived from an EMBL/GenBank/DDBJ whole genome shotgun (WGS) entry which is preliminary data.</text>
</comment>
<accession>A0A4Q2S3U3</accession>
<feature type="transmembrane region" description="Helical" evidence="1">
    <location>
        <begin position="158"/>
        <end position="185"/>
    </location>
</feature>
<keyword evidence="1" id="KW-0812">Transmembrane</keyword>
<feature type="transmembrane region" description="Helical" evidence="1">
    <location>
        <begin position="725"/>
        <end position="748"/>
    </location>
</feature>
<feature type="transmembrane region" description="Helical" evidence="1">
    <location>
        <begin position="79"/>
        <end position="96"/>
    </location>
</feature>
<feature type="transmembrane region" description="Helical" evidence="1">
    <location>
        <begin position="116"/>
        <end position="138"/>
    </location>
</feature>
<gene>
    <name evidence="2" type="ORF">EUA93_12625</name>
</gene>
<dbReference type="InterPro" id="IPR029058">
    <property type="entry name" value="AB_hydrolase_fold"/>
</dbReference>
<keyword evidence="3" id="KW-1185">Reference proteome</keyword>
<reference evidence="2 3" key="1">
    <citation type="submission" date="2019-01" db="EMBL/GenBank/DDBJ databases">
        <title>Novel species of Nocardioides.</title>
        <authorList>
            <person name="Liu Q."/>
            <person name="Xin Y.-H."/>
        </authorList>
    </citation>
    <scope>NUCLEOTIDE SEQUENCE [LARGE SCALE GENOMIC DNA]</scope>
    <source>
        <strain evidence="2 3">CGMCC 4.6882</strain>
    </source>
</reference>
<keyword evidence="1" id="KW-0472">Membrane</keyword>
<feature type="transmembrane region" description="Helical" evidence="1">
    <location>
        <begin position="615"/>
        <end position="639"/>
    </location>
</feature>
<evidence type="ECO:0008006" key="4">
    <source>
        <dbReference type="Google" id="ProtNLM"/>
    </source>
</evidence>
<feature type="transmembrane region" description="Helical" evidence="1">
    <location>
        <begin position="254"/>
        <end position="271"/>
    </location>
</feature>
<sequence length="981" mass="105839">MAIRAALELRVHGVHGTSPSSMLGVPDPEQVAGDAITGVFRADGPLPRRELLPGHAVEAYSWGALTSAVKGALGWVQRVLWLGLLPFALVNLAYWARLHVSDADGRGRWGATMVRWAALLLTMMIVLTGCFIAVDLVAWQCYRGGTKSCDVLPGFLDFMMFLAPSQRLAVAALVPLAGIGVMWFLSRQSLARYEACSDSREMVGGGTHLLQDPRFWSSTRRTLRLQRIHLAGAIATVMAYVGAQVDRLAGRPGWWTPAAVVILAVAFGALARAHPQDLEHRGVEEDERSPDHWAEHFLRLSILAVVAQLGWLVSPWAGERSLGWDSSAGWYGHNLWFIGVFVAISVVNIAVFAAGRLNRAGSWLVIGLFVAAAVFATWLSLGVEGERTGAQVRPILAVTGSFALVFFLLMLVWQLGQRRHHPQEAWNGGAAAVLIGAAGWIALLFTTAAVTATADYLNGSDQSVSDLTSAQRAVGDTAAPDEVANADPDLVVVLSEEAVLRDGVVVMAADGPQVVSGVVEVGTAEVADGALRRVLPDTVVRRGTLELEGDTMRLVDTCWIDAGDHVPSTCHPETPGFISGAEVTVTGQAVAIAPDGRVRLEVARPPNTPLVVPQVLVWAPVVQVLWALLAALIALACAARLKHRIGADIKAYVVQDRVPTESRLDVRRKRLRAAYAHRSERLIELLGAMTVVSVLALLCLSATGLPPNTLVATLFPDWRSDLPHLVQSLSLYVVLGLSASLVLLSSYVRRSEATRKAVGILWDLTTFWPRAAHPLSPPCYAERVVPELTTRVRWGLERGGIVILSGHSQGSLIAAATLIRLDRRELDHVRLVTYGSQLRALYSRVFPRVLGPAVLGGTPTHGTPTFSDAQPDVPTDCGNAPVGPPGTGTLWDLLGVDGWRNIYRRSDPLGWRVFSDGKSPFDVRAAEVPLRVAGDPGPPVATHSGYQHTFEYREVVSGWLVEPLVHDAFWTIAEVQPLPKP</sequence>
<organism evidence="2 3">
    <name type="scientific">Nocardioides oleivorans</name>
    <dbReference type="NCBI Taxonomy" id="273676"/>
    <lineage>
        <taxon>Bacteria</taxon>
        <taxon>Bacillati</taxon>
        <taxon>Actinomycetota</taxon>
        <taxon>Actinomycetes</taxon>
        <taxon>Propionibacteriales</taxon>
        <taxon>Nocardioidaceae</taxon>
        <taxon>Nocardioides</taxon>
    </lineage>
</organism>
<feature type="transmembrane region" description="Helical" evidence="1">
    <location>
        <begin position="362"/>
        <end position="383"/>
    </location>
</feature>
<protein>
    <recommendedName>
        <fullName evidence="4">Integral membrane protein</fullName>
    </recommendedName>
</protein>
<feature type="transmembrane region" description="Helical" evidence="1">
    <location>
        <begin position="297"/>
        <end position="314"/>
    </location>
</feature>
<dbReference type="RefSeq" id="WP_129400457.1">
    <property type="nucleotide sequence ID" value="NZ_SDWT01000001.1"/>
</dbReference>
<feature type="transmembrane region" description="Helical" evidence="1">
    <location>
        <begin position="682"/>
        <end position="705"/>
    </location>
</feature>
<proteinExistence type="predicted"/>
<evidence type="ECO:0000313" key="3">
    <source>
        <dbReference type="Proteomes" id="UP000294071"/>
    </source>
</evidence>
<evidence type="ECO:0000313" key="2">
    <source>
        <dbReference type="EMBL" id="RYB95114.1"/>
    </source>
</evidence>
<keyword evidence="1" id="KW-1133">Transmembrane helix</keyword>
<dbReference type="Proteomes" id="UP000294071">
    <property type="component" value="Unassembled WGS sequence"/>
</dbReference>
<feature type="transmembrane region" description="Helical" evidence="1">
    <location>
        <begin position="224"/>
        <end position="242"/>
    </location>
</feature>
<dbReference type="EMBL" id="SDWT01000001">
    <property type="protein sequence ID" value="RYB95114.1"/>
    <property type="molecule type" value="Genomic_DNA"/>
</dbReference>
<feature type="transmembrane region" description="Helical" evidence="1">
    <location>
        <begin position="425"/>
        <end position="445"/>
    </location>
</feature>
<name>A0A4Q2S3U3_9ACTN</name>
<feature type="transmembrane region" description="Helical" evidence="1">
    <location>
        <begin position="334"/>
        <end position="355"/>
    </location>
</feature>
<evidence type="ECO:0000256" key="1">
    <source>
        <dbReference type="SAM" id="Phobius"/>
    </source>
</evidence>
<feature type="transmembrane region" description="Helical" evidence="1">
    <location>
        <begin position="395"/>
        <end position="413"/>
    </location>
</feature>